<dbReference type="Gene3D" id="3.30.300.30">
    <property type="match status" value="2"/>
</dbReference>
<feature type="domain" description="Carrier" evidence="4">
    <location>
        <begin position="986"/>
        <end position="1061"/>
    </location>
</feature>
<comment type="cofactor">
    <cofactor evidence="1">
        <name>pantetheine 4'-phosphate</name>
        <dbReference type="ChEBI" id="CHEBI:47942"/>
    </cofactor>
</comment>
<feature type="domain" description="Carrier" evidence="4">
    <location>
        <begin position="2053"/>
        <end position="2127"/>
    </location>
</feature>
<dbReference type="FunFam" id="3.40.50.980:FF:000001">
    <property type="entry name" value="Non-ribosomal peptide synthetase"/>
    <property type="match status" value="1"/>
</dbReference>
<keyword evidence="6" id="KW-1185">Reference proteome</keyword>
<dbReference type="CDD" id="cd19531">
    <property type="entry name" value="LCL_NRPS-like"/>
    <property type="match status" value="1"/>
</dbReference>
<dbReference type="Pfam" id="PF00501">
    <property type="entry name" value="AMP-binding"/>
    <property type="match status" value="2"/>
</dbReference>
<dbReference type="InterPro" id="IPR001242">
    <property type="entry name" value="Condensation_dom"/>
</dbReference>
<dbReference type="OrthoDB" id="2472181at2"/>
<evidence type="ECO:0000256" key="3">
    <source>
        <dbReference type="ARBA" id="ARBA00022553"/>
    </source>
</evidence>
<keyword evidence="2" id="KW-0596">Phosphopantetheine</keyword>
<dbReference type="FunFam" id="1.10.1200.10:FF:000005">
    <property type="entry name" value="Nonribosomal peptide synthetase 1"/>
    <property type="match status" value="1"/>
</dbReference>
<evidence type="ECO:0000256" key="1">
    <source>
        <dbReference type="ARBA" id="ARBA00001957"/>
    </source>
</evidence>
<evidence type="ECO:0000259" key="4">
    <source>
        <dbReference type="PROSITE" id="PS50075"/>
    </source>
</evidence>
<dbReference type="FunFam" id="1.10.1200.10:FF:000016">
    <property type="entry name" value="Non-ribosomal peptide synthase"/>
    <property type="match status" value="1"/>
</dbReference>
<organism evidence="5 6">
    <name type="scientific">Mycolicibacter senuensis</name>
    <dbReference type="NCBI Taxonomy" id="386913"/>
    <lineage>
        <taxon>Bacteria</taxon>
        <taxon>Bacillati</taxon>
        <taxon>Actinomycetota</taxon>
        <taxon>Actinomycetes</taxon>
        <taxon>Mycobacteriales</taxon>
        <taxon>Mycobacteriaceae</taxon>
        <taxon>Mycolicibacter</taxon>
    </lineage>
</organism>
<dbReference type="PANTHER" id="PTHR45527">
    <property type="entry name" value="NONRIBOSOMAL PEPTIDE SYNTHETASE"/>
    <property type="match status" value="1"/>
</dbReference>
<dbReference type="Gene3D" id="1.10.1200.10">
    <property type="entry name" value="ACP-like"/>
    <property type="match status" value="2"/>
</dbReference>
<dbReference type="GO" id="GO:0031177">
    <property type="term" value="F:phosphopantetheine binding"/>
    <property type="evidence" value="ECO:0007669"/>
    <property type="project" value="InterPro"/>
</dbReference>
<evidence type="ECO:0000313" key="6">
    <source>
        <dbReference type="Proteomes" id="UP000465263"/>
    </source>
</evidence>
<dbReference type="InterPro" id="IPR010071">
    <property type="entry name" value="AA_adenyl_dom"/>
</dbReference>
<dbReference type="SUPFAM" id="SSF56801">
    <property type="entry name" value="Acetyl-CoA synthetase-like"/>
    <property type="match status" value="2"/>
</dbReference>
<dbReference type="Pfam" id="PF13193">
    <property type="entry name" value="AMP-binding_C"/>
    <property type="match status" value="2"/>
</dbReference>
<dbReference type="UniPathway" id="UPA00011"/>
<dbReference type="SMART" id="SM00823">
    <property type="entry name" value="PKS_PP"/>
    <property type="match status" value="2"/>
</dbReference>
<dbReference type="InterPro" id="IPR009081">
    <property type="entry name" value="PP-bd_ACP"/>
</dbReference>
<accession>A0A7I9XKI2</accession>
<dbReference type="Proteomes" id="UP000465263">
    <property type="component" value="Unassembled WGS sequence"/>
</dbReference>
<dbReference type="FunFam" id="3.40.50.12780:FF:000012">
    <property type="entry name" value="Non-ribosomal peptide synthetase"/>
    <property type="match status" value="1"/>
</dbReference>
<name>A0A7I9XKI2_9MYCO</name>
<dbReference type="Gene3D" id="2.30.38.10">
    <property type="entry name" value="Luciferase, Domain 3"/>
    <property type="match status" value="1"/>
</dbReference>
<dbReference type="InterPro" id="IPR023213">
    <property type="entry name" value="CAT-like_dom_sf"/>
</dbReference>
<dbReference type="InterPro" id="IPR025110">
    <property type="entry name" value="AMP-bd_C"/>
</dbReference>
<dbReference type="SUPFAM" id="SSF52777">
    <property type="entry name" value="CoA-dependent acyltransferases"/>
    <property type="match status" value="4"/>
</dbReference>
<dbReference type="Pfam" id="PF00550">
    <property type="entry name" value="PP-binding"/>
    <property type="match status" value="2"/>
</dbReference>
<dbReference type="CDD" id="cd17646">
    <property type="entry name" value="A_NRPS_AB3403-like"/>
    <property type="match status" value="1"/>
</dbReference>
<dbReference type="RefSeq" id="WP_085083632.1">
    <property type="nucleotide sequence ID" value="NZ_BLKV01000001.1"/>
</dbReference>
<dbReference type="Gene3D" id="3.40.50.12780">
    <property type="entry name" value="N-terminal domain of ligase-like"/>
    <property type="match status" value="1"/>
</dbReference>
<dbReference type="InterPro" id="IPR042099">
    <property type="entry name" value="ANL_N_sf"/>
</dbReference>
<dbReference type="GO" id="GO:0072330">
    <property type="term" value="P:monocarboxylic acid biosynthetic process"/>
    <property type="evidence" value="ECO:0007669"/>
    <property type="project" value="UniProtKB-ARBA"/>
</dbReference>
<dbReference type="PROSITE" id="PS00455">
    <property type="entry name" value="AMP_BINDING"/>
    <property type="match status" value="2"/>
</dbReference>
<dbReference type="GO" id="GO:0003824">
    <property type="term" value="F:catalytic activity"/>
    <property type="evidence" value="ECO:0007669"/>
    <property type="project" value="InterPro"/>
</dbReference>
<dbReference type="SUPFAM" id="SSF47336">
    <property type="entry name" value="ACP-like"/>
    <property type="match status" value="2"/>
</dbReference>
<dbReference type="NCBIfam" id="TIGR01733">
    <property type="entry name" value="AA-adenyl-dom"/>
    <property type="match status" value="2"/>
</dbReference>
<dbReference type="InterPro" id="IPR000873">
    <property type="entry name" value="AMP-dep_synth/lig_dom"/>
</dbReference>
<dbReference type="GO" id="GO:0005829">
    <property type="term" value="C:cytosol"/>
    <property type="evidence" value="ECO:0007669"/>
    <property type="project" value="TreeGrafter"/>
</dbReference>
<dbReference type="InterPro" id="IPR020806">
    <property type="entry name" value="PKS_PP-bd"/>
</dbReference>
<evidence type="ECO:0000313" key="5">
    <source>
        <dbReference type="EMBL" id="GFG70050.1"/>
    </source>
</evidence>
<dbReference type="InterPro" id="IPR020845">
    <property type="entry name" value="AMP-binding_CS"/>
</dbReference>
<gene>
    <name evidence="5" type="ORF">MSEN_17700</name>
</gene>
<protein>
    <recommendedName>
        <fullName evidence="4">Carrier domain-containing protein</fullName>
    </recommendedName>
</protein>
<reference evidence="5 6" key="1">
    <citation type="journal article" date="2019" name="Emerg. Microbes Infect.">
        <title>Comprehensive subspecies identification of 175 nontuberculous mycobacteria species based on 7547 genomic profiles.</title>
        <authorList>
            <person name="Matsumoto Y."/>
            <person name="Kinjo T."/>
            <person name="Motooka D."/>
            <person name="Nabeya D."/>
            <person name="Jung N."/>
            <person name="Uechi K."/>
            <person name="Horii T."/>
            <person name="Iida T."/>
            <person name="Fujita J."/>
            <person name="Nakamura S."/>
        </authorList>
    </citation>
    <scope>NUCLEOTIDE SEQUENCE [LARGE SCALE GENOMIC DNA]</scope>
    <source>
        <strain evidence="5 6">JCM 16017</strain>
    </source>
</reference>
<dbReference type="Gene3D" id="3.30.559.10">
    <property type="entry name" value="Chloramphenicol acetyltransferase-like domain"/>
    <property type="match status" value="2"/>
</dbReference>
<dbReference type="PROSITE" id="PS00012">
    <property type="entry name" value="PHOSPHOPANTETHEINE"/>
    <property type="match status" value="2"/>
</dbReference>
<dbReference type="GO" id="GO:0008610">
    <property type="term" value="P:lipid biosynthetic process"/>
    <property type="evidence" value="ECO:0007669"/>
    <property type="project" value="UniProtKB-ARBA"/>
</dbReference>
<dbReference type="PROSITE" id="PS50075">
    <property type="entry name" value="CARRIER"/>
    <property type="match status" value="2"/>
</dbReference>
<dbReference type="InterPro" id="IPR006162">
    <property type="entry name" value="Ppantetheine_attach_site"/>
</dbReference>
<sequence>MTDTVDQSTDASELRLELLRRRLAERGLAATAPAGGPAEPAMNDGQRRMWFVQTLDPDGTVANISVSYRLSGRLDSDRLRTALAAVADRHPVLRTTYCVDDNGEPRPVLAEVTPVVTEHDLTELAGQARALRLEVLAQREFATPFRLESDAPLRLTVIRLEPDEHILLLVAHHIAWDDACWTVFFADLTAAYTDPDAFAARPPAPVVSTPPVSDHSADLDYWRTLLAEPPDPLELPGPRGSAVPHTLRAGLCTRALPAGLMHGITELARDNGATPYMVVAAALSALIYRYTGTDDFLIASPVLNRTAGTEETIGYFGNSVVLRARVTASDRFSDLLTRTRDTALGAFAHQGINLDRVVRELNPDRRHGGVERLTRLSFGFRAAPGDGLQPHGITCRRAEYRAKIAQLPLGIMVEAGGTPDSGALIEAEYLHDVLDEALVDQLLRHLVQLLAAAVAAPQTTIGELDMLGEADRRWLDAVSRGSDFTAAPTTLGALVADRVAATPDAIAVVDDDGRYTYAEINGRANRIAHHLIAAGIGTEDKVAVLLGRSVDLVVTALGIAKAGAAYVPVDPEYPPDRIEFILGDARAALVIREPLTPEALAGHPDTDPTDADRVRPLRPDNLAYLIYTSGSTGLPKGVEVSHAPITEYLTWFGGEYGVDDTDVLLQVASPSFDVSIGELFGTLGNGARLVIPRPDGLRDIGYLTDLLQREAVTAMHFVPSLLGLFLSLPGVNQWRTLRRIPIGGEPLPGELADKFHATFDALLHNFYGPTETIVNSTRFKVEGTQGNRIVPIGSPNINTTIRLLDDSLQPVPVGVIGEIYIGGTHVARGYFDRPGLTAERFVADPWAAGQRLYRTGDLARRNASGDLEFIGRADDQVKVRGFRIELGEVASAISVDPSVGQCVVVVSDLPGLGRSLVAYLTPAAHDAPEDAVDIPRIRARVAAALPEYMAPAAYVVVDDIPITAHGKIDRAALPEPQPIESAPYREPQTDTEHAVAQLFSQLLGRDRVGADDSFFDLGGHSLLATKLVAAVRSRCDVEIGIRDIFESSTVARLAAAIDRAAGGEAGPGRPPLVAVPRSGPLPVSASQLRTWFAYRLDPAATGDNIPLSARLTGPCDTAALTAAINDVVARHDSLRTTFCEIDGLPHQIINPPVPVEVTELRCPEGDPEAVERWTRDRLDEQRSAGFDLENDWPIRTALLHLPGDERVLSLVVHHIAADHWSVEVIFTDLLIAYRSRTAGSEPSWPPPALRYADFAHWQGELLLDASGLIDAQRRYWIEQLAGLADDTGPRPDFPRPATGTGGGDSVAFTVTPQLRAGLAALARDTGATEFMVMQAAVAVLLHLAGSGDDIPLGVPLAGRTDNALDNLVGFFVNIVVLRNRLDGNPTLREVVLRAREAALGAYANADLPFDRLVEALNPVRTLSRNPLFQVVVHVRDAADVTHVVDTGPDGDLVFRTVMPTFDIAHADLSVNLFATETADGAGYDGHLIYRTDLYERATVQRLADWLGRVLAAMVDAPERTLREIGLVDDEQRERTLQQSRGAEVPADDPRTIAEVLAPSRSFDGVAVRCAGAELTYPALHLRSDRLAELLIGAGVRPGTLVGLSVRRDLDLAVALVGIMKAGAGYFPLDAGYPRRRLAFMVDDVLPSVIVVDTTTRAAMPAPDGVTLMCLDDAAVQAELVKPPTGGRLPVPHPDDPMYLVFTSGSTGAPKGVVGTHRSMSARLNWQLAHYPVDGPDIRLAQSSMTFLEGGMELLAGLAAGATMILADDNEFRDPEALARLIVDEQVAQVTAVASLVSVLADADALRGLRRLVCSGEPVSADLLARLDSALGSDTQLLNNFGATETSGAAVRGALAPPTPKLGRPTPGSQAYLLDDALQPVAPGVVGEVYYAGPQIVLGYWKRPGLTATRFVANPFNPGDRLYRSGDRARWGTDGVLEFVGRTDHQVKVRGFRVELAELEAALRAAPGVAAAAARTWEQRGATTLAGYVVPAGPVADPADFIASVRAAVAATLPGYMVPSSLTVLEAMPLTDSGKLNRPALPQPAVATRGEADPPVTATEQTLVGICAELLGVEAIGRSDGFFELGGDSILSVQLSARARAAGVEVDPRMIFEHPTFAELAAAADARAGADSSPDTVDTSFAPMSVSGLSGDALADLTAAWGDSP</sequence>
<dbReference type="InterPro" id="IPR036736">
    <property type="entry name" value="ACP-like_sf"/>
</dbReference>
<dbReference type="GO" id="GO:0043041">
    <property type="term" value="P:amino acid activation for nonribosomal peptide biosynthetic process"/>
    <property type="evidence" value="ECO:0007669"/>
    <property type="project" value="TreeGrafter"/>
</dbReference>
<dbReference type="FunFam" id="3.30.300.30:FF:000015">
    <property type="entry name" value="Nonribosomal peptide synthase SidD"/>
    <property type="match status" value="1"/>
</dbReference>
<dbReference type="EMBL" id="BLKV01000001">
    <property type="protein sequence ID" value="GFG70050.1"/>
    <property type="molecule type" value="Genomic_DNA"/>
</dbReference>
<evidence type="ECO:0000256" key="2">
    <source>
        <dbReference type="ARBA" id="ARBA00022450"/>
    </source>
</evidence>
<proteinExistence type="predicted"/>
<comment type="caution">
    <text evidence="5">The sequence shown here is derived from an EMBL/GenBank/DDBJ whole genome shotgun (WGS) entry which is preliminary data.</text>
</comment>
<dbReference type="CDD" id="cd19540">
    <property type="entry name" value="LCL_NRPS-like"/>
    <property type="match status" value="1"/>
</dbReference>
<dbReference type="CDD" id="cd05930">
    <property type="entry name" value="A_NRPS"/>
    <property type="match status" value="1"/>
</dbReference>
<dbReference type="Gene3D" id="3.40.50.980">
    <property type="match status" value="2"/>
</dbReference>
<dbReference type="Gene3D" id="3.30.559.30">
    <property type="entry name" value="Nonribosomal peptide synthetase, condensation domain"/>
    <property type="match status" value="2"/>
</dbReference>
<dbReference type="Pfam" id="PF00668">
    <property type="entry name" value="Condensation"/>
    <property type="match status" value="2"/>
</dbReference>
<keyword evidence="3" id="KW-0597">Phosphoprotein</keyword>
<dbReference type="PANTHER" id="PTHR45527:SF1">
    <property type="entry name" value="FATTY ACID SYNTHASE"/>
    <property type="match status" value="1"/>
</dbReference>
<dbReference type="GO" id="GO:0044550">
    <property type="term" value="P:secondary metabolite biosynthetic process"/>
    <property type="evidence" value="ECO:0007669"/>
    <property type="project" value="TreeGrafter"/>
</dbReference>
<dbReference type="InterPro" id="IPR045851">
    <property type="entry name" value="AMP-bd_C_sf"/>
</dbReference>